<dbReference type="Pfam" id="PF00905">
    <property type="entry name" value="Transpeptidase"/>
    <property type="match status" value="1"/>
</dbReference>
<sequence>MRRLSYYHLSVLLVAAAAASLFIILGGVYFYLTLNLPDISTLKHYRPPATTIVYDRNGTPIAYWYRERRFPVPLRKMPPYLIQAFVAAEDARFYEHKGVDFISILRALIADIKARRVVQGGSTITQQVARSLLLSRERTLSRKIREAILAWQIDRALSKDEILNIYLNHIYLGAGAYGVESAALTYFGKHVWQLTLPEAALIAGLPPAPSRLNPLADPKAALKRRAYVLKRMAEEGYITWETARKAEKAPLNLHPMDFSPDPRAGYFLQIVRRRLERMLGKDRLLTGGYRIYTTLDLAWQDRVWPAVLRRLSLIPRRHHRKDIPQVAAVCLENPTGEVRLLMGGRDFRESRFNRAVFARRPPGSALKPFLWARALEDDLLRPDSLVVDEPVVLPGGKSGQLWRPRNFDHRYLGIISLRTALVDSRNTVAVKIARALGIGEVQETLRAVEISGPLPRNLSLALGSAGVSPWELTRAYTVFPLNGELVEPHLVALIQDRQGKIIYRAHPRRKRVFSPETAYVVNFYLREVVREGTGRCARVLGVPAGGKTGTTDLYQDAWFIGFTPDYTCGVWVGYDKPKTLGRLETGGRAACPLWVELLRGLSLTPEKFQVPEGITFVPFRDRSPSGQTEEIWLPYPEDKVPEIREVPRIRPRPGLLRWLFWWR</sequence>
<feature type="domain" description="Glycosyl transferase family 51" evidence="22">
    <location>
        <begin position="59"/>
        <end position="232"/>
    </location>
</feature>
<dbReference type="SUPFAM" id="SSF53955">
    <property type="entry name" value="Lysozyme-like"/>
    <property type="match status" value="1"/>
</dbReference>
<comment type="pathway">
    <text evidence="19">Glycan biosynthesis.</text>
</comment>
<name>A0A7C3GV29_9BACT</name>
<dbReference type="AlphaFoldDB" id="A0A7C3GV29"/>
<keyword evidence="6" id="KW-0645">Protease</keyword>
<keyword evidence="8" id="KW-0808">Transferase</keyword>
<keyword evidence="7" id="KW-0328">Glycosyltransferase</keyword>
<dbReference type="Gene3D" id="1.10.3810.10">
    <property type="entry name" value="Biosynthetic peptidoglycan transglycosylase-like"/>
    <property type="match status" value="1"/>
</dbReference>
<comment type="similarity">
    <text evidence="4">In the N-terminal section; belongs to the glycosyltransferase 51 family.</text>
</comment>
<evidence type="ECO:0000256" key="12">
    <source>
        <dbReference type="ARBA" id="ARBA00022984"/>
    </source>
</evidence>
<evidence type="ECO:0000256" key="8">
    <source>
        <dbReference type="ARBA" id="ARBA00022679"/>
    </source>
</evidence>
<keyword evidence="9 20" id="KW-0812">Transmembrane</keyword>
<dbReference type="Gene3D" id="3.40.710.10">
    <property type="entry name" value="DD-peptidase/beta-lactamase superfamily"/>
    <property type="match status" value="1"/>
</dbReference>
<evidence type="ECO:0000256" key="17">
    <source>
        <dbReference type="ARBA" id="ARBA00044770"/>
    </source>
</evidence>
<dbReference type="GO" id="GO:0008955">
    <property type="term" value="F:peptidoglycan glycosyltransferase activity"/>
    <property type="evidence" value="ECO:0007669"/>
    <property type="project" value="UniProtKB-EC"/>
</dbReference>
<dbReference type="InterPro" id="IPR001264">
    <property type="entry name" value="Glyco_trans_51"/>
</dbReference>
<accession>A0A7C3GV29</accession>
<dbReference type="InterPro" id="IPR023346">
    <property type="entry name" value="Lysozyme-like_dom_sf"/>
</dbReference>
<evidence type="ECO:0000256" key="15">
    <source>
        <dbReference type="ARBA" id="ARBA00023268"/>
    </source>
</evidence>
<evidence type="ECO:0000256" key="5">
    <source>
        <dbReference type="ARBA" id="ARBA00022645"/>
    </source>
</evidence>
<evidence type="ECO:0000256" key="16">
    <source>
        <dbReference type="ARBA" id="ARBA00023316"/>
    </source>
</evidence>
<evidence type="ECO:0000256" key="11">
    <source>
        <dbReference type="ARBA" id="ARBA00022960"/>
    </source>
</evidence>
<dbReference type="EC" id="2.4.99.28" evidence="17"/>
<feature type="transmembrane region" description="Helical" evidence="20">
    <location>
        <begin position="12"/>
        <end position="32"/>
    </location>
</feature>
<keyword evidence="10" id="KW-0378">Hydrolase</keyword>
<dbReference type="GO" id="GO:0008658">
    <property type="term" value="F:penicillin binding"/>
    <property type="evidence" value="ECO:0007669"/>
    <property type="project" value="InterPro"/>
</dbReference>
<evidence type="ECO:0000256" key="13">
    <source>
        <dbReference type="ARBA" id="ARBA00022989"/>
    </source>
</evidence>
<keyword evidence="5" id="KW-0121">Carboxypeptidase</keyword>
<dbReference type="GO" id="GO:0009252">
    <property type="term" value="P:peptidoglycan biosynthetic process"/>
    <property type="evidence" value="ECO:0007669"/>
    <property type="project" value="UniProtKB-KW"/>
</dbReference>
<evidence type="ECO:0000256" key="3">
    <source>
        <dbReference type="ARBA" id="ARBA00007090"/>
    </source>
</evidence>
<dbReference type="GO" id="GO:0004180">
    <property type="term" value="F:carboxypeptidase activity"/>
    <property type="evidence" value="ECO:0007669"/>
    <property type="project" value="UniProtKB-KW"/>
</dbReference>
<keyword evidence="14 20" id="KW-0472">Membrane</keyword>
<comment type="subcellular location">
    <subcellularLocation>
        <location evidence="1">Membrane</location>
    </subcellularLocation>
</comment>
<dbReference type="InterPro" id="IPR036950">
    <property type="entry name" value="PBP_transglycosylase"/>
</dbReference>
<feature type="domain" description="Penicillin-binding protein transpeptidase" evidence="21">
    <location>
        <begin position="327"/>
        <end position="571"/>
    </location>
</feature>
<evidence type="ECO:0000256" key="20">
    <source>
        <dbReference type="SAM" id="Phobius"/>
    </source>
</evidence>
<comment type="similarity">
    <text evidence="3">In the C-terminal section; belongs to the transpeptidase family.</text>
</comment>
<keyword evidence="11" id="KW-0133">Cell shape</keyword>
<dbReference type="GO" id="GO:0016020">
    <property type="term" value="C:membrane"/>
    <property type="evidence" value="ECO:0007669"/>
    <property type="project" value="UniProtKB-SubCell"/>
</dbReference>
<dbReference type="InterPro" id="IPR012338">
    <property type="entry name" value="Beta-lactam/transpept-like"/>
</dbReference>
<evidence type="ECO:0000313" key="23">
    <source>
        <dbReference type="EMBL" id="HFC98483.1"/>
    </source>
</evidence>
<dbReference type="Pfam" id="PF00912">
    <property type="entry name" value="Transgly"/>
    <property type="match status" value="1"/>
</dbReference>
<organism evidence="23">
    <name type="scientific">Thermosulfurimonas dismutans</name>
    <dbReference type="NCBI Taxonomy" id="999894"/>
    <lineage>
        <taxon>Bacteria</taxon>
        <taxon>Pseudomonadati</taxon>
        <taxon>Thermodesulfobacteriota</taxon>
        <taxon>Thermodesulfobacteria</taxon>
        <taxon>Thermodesulfobacteriales</taxon>
        <taxon>Thermodesulfobacteriaceae</taxon>
        <taxon>Thermosulfurimonas</taxon>
    </lineage>
</organism>
<evidence type="ECO:0000256" key="6">
    <source>
        <dbReference type="ARBA" id="ARBA00022670"/>
    </source>
</evidence>
<dbReference type="GO" id="GO:0006508">
    <property type="term" value="P:proteolysis"/>
    <property type="evidence" value="ECO:0007669"/>
    <property type="project" value="UniProtKB-KW"/>
</dbReference>
<evidence type="ECO:0000256" key="1">
    <source>
        <dbReference type="ARBA" id="ARBA00004370"/>
    </source>
</evidence>
<dbReference type="GO" id="GO:0030288">
    <property type="term" value="C:outer membrane-bounded periplasmic space"/>
    <property type="evidence" value="ECO:0007669"/>
    <property type="project" value="TreeGrafter"/>
</dbReference>
<dbReference type="Proteomes" id="UP000886043">
    <property type="component" value="Unassembled WGS sequence"/>
</dbReference>
<keyword evidence="12" id="KW-0573">Peptidoglycan synthesis</keyword>
<dbReference type="NCBIfam" id="TIGR02074">
    <property type="entry name" value="PBP_1a_fam"/>
    <property type="match status" value="1"/>
</dbReference>
<dbReference type="FunFam" id="1.10.3810.10:FF:000003">
    <property type="entry name" value="Penicillin-binding protein 1a"/>
    <property type="match status" value="1"/>
</dbReference>
<gene>
    <name evidence="23" type="ORF">ENJ40_08525</name>
</gene>
<dbReference type="GO" id="GO:0008360">
    <property type="term" value="P:regulation of cell shape"/>
    <property type="evidence" value="ECO:0007669"/>
    <property type="project" value="UniProtKB-KW"/>
</dbReference>
<comment type="pathway">
    <text evidence="2">Cell wall biogenesis; peptidoglycan biosynthesis.</text>
</comment>
<evidence type="ECO:0000256" key="4">
    <source>
        <dbReference type="ARBA" id="ARBA00007739"/>
    </source>
</evidence>
<evidence type="ECO:0000256" key="19">
    <source>
        <dbReference type="ARBA" id="ARBA00060592"/>
    </source>
</evidence>
<dbReference type="InterPro" id="IPR050396">
    <property type="entry name" value="Glycosyltr_51/Transpeptidase"/>
</dbReference>
<evidence type="ECO:0000256" key="2">
    <source>
        <dbReference type="ARBA" id="ARBA00004752"/>
    </source>
</evidence>
<evidence type="ECO:0000256" key="14">
    <source>
        <dbReference type="ARBA" id="ARBA00023136"/>
    </source>
</evidence>
<proteinExistence type="inferred from homology"/>
<dbReference type="InterPro" id="IPR001460">
    <property type="entry name" value="PCN-bd_Tpept"/>
</dbReference>
<dbReference type="SUPFAM" id="SSF56601">
    <property type="entry name" value="beta-lactamase/transpeptidase-like"/>
    <property type="match status" value="1"/>
</dbReference>
<reference evidence="23" key="1">
    <citation type="journal article" date="2020" name="mSystems">
        <title>Genome- and Community-Level Interaction Insights into Carbon Utilization and Element Cycling Functions of Hydrothermarchaeota in Hydrothermal Sediment.</title>
        <authorList>
            <person name="Zhou Z."/>
            <person name="Liu Y."/>
            <person name="Xu W."/>
            <person name="Pan J."/>
            <person name="Luo Z.H."/>
            <person name="Li M."/>
        </authorList>
    </citation>
    <scope>NUCLEOTIDE SEQUENCE [LARGE SCALE GENOMIC DNA]</scope>
    <source>
        <strain evidence="23">HyVt-483</strain>
    </source>
</reference>
<keyword evidence="15" id="KW-0511">Multifunctional enzyme</keyword>
<keyword evidence="16" id="KW-0961">Cell wall biogenesis/degradation</keyword>
<evidence type="ECO:0000256" key="9">
    <source>
        <dbReference type="ARBA" id="ARBA00022692"/>
    </source>
</evidence>
<evidence type="ECO:0000256" key="7">
    <source>
        <dbReference type="ARBA" id="ARBA00022676"/>
    </source>
</evidence>
<comment type="catalytic activity">
    <reaction evidence="18">
        <text>[GlcNAc-(1-&gt;4)-Mur2Ac(oyl-L-Ala-gamma-D-Glu-L-Lys-D-Ala-D-Ala)](n)-di-trans,octa-cis-undecaprenyl diphosphate + beta-D-GlcNAc-(1-&gt;4)-Mur2Ac(oyl-L-Ala-gamma-D-Glu-L-Lys-D-Ala-D-Ala)-di-trans,octa-cis-undecaprenyl diphosphate = [GlcNAc-(1-&gt;4)-Mur2Ac(oyl-L-Ala-gamma-D-Glu-L-Lys-D-Ala-D-Ala)](n+1)-di-trans,octa-cis-undecaprenyl diphosphate + di-trans,octa-cis-undecaprenyl diphosphate + H(+)</text>
        <dbReference type="Rhea" id="RHEA:23708"/>
        <dbReference type="Rhea" id="RHEA-COMP:9602"/>
        <dbReference type="Rhea" id="RHEA-COMP:9603"/>
        <dbReference type="ChEBI" id="CHEBI:15378"/>
        <dbReference type="ChEBI" id="CHEBI:58405"/>
        <dbReference type="ChEBI" id="CHEBI:60033"/>
        <dbReference type="ChEBI" id="CHEBI:78435"/>
        <dbReference type="EC" id="2.4.99.28"/>
    </reaction>
</comment>
<evidence type="ECO:0000259" key="22">
    <source>
        <dbReference type="Pfam" id="PF00912"/>
    </source>
</evidence>
<comment type="caution">
    <text evidence="23">The sequence shown here is derived from an EMBL/GenBank/DDBJ whole genome shotgun (WGS) entry which is preliminary data.</text>
</comment>
<dbReference type="PANTHER" id="PTHR32282:SF33">
    <property type="entry name" value="PEPTIDOGLYCAN GLYCOSYLTRANSFERASE"/>
    <property type="match status" value="1"/>
</dbReference>
<evidence type="ECO:0000256" key="10">
    <source>
        <dbReference type="ARBA" id="ARBA00022801"/>
    </source>
</evidence>
<evidence type="ECO:0000259" key="21">
    <source>
        <dbReference type="Pfam" id="PF00905"/>
    </source>
</evidence>
<keyword evidence="13 20" id="KW-1133">Transmembrane helix</keyword>
<dbReference type="GO" id="GO:0071555">
    <property type="term" value="P:cell wall organization"/>
    <property type="evidence" value="ECO:0007669"/>
    <property type="project" value="UniProtKB-KW"/>
</dbReference>
<dbReference type="PANTHER" id="PTHR32282">
    <property type="entry name" value="BINDING PROTEIN TRANSPEPTIDASE, PUTATIVE-RELATED"/>
    <property type="match status" value="1"/>
</dbReference>
<protein>
    <recommendedName>
        <fullName evidence="17">peptidoglycan glycosyltransferase</fullName>
        <ecNumber evidence="17">2.4.99.28</ecNumber>
    </recommendedName>
</protein>
<dbReference type="EMBL" id="DRMH01000113">
    <property type="protein sequence ID" value="HFC98483.1"/>
    <property type="molecule type" value="Genomic_DNA"/>
</dbReference>
<evidence type="ECO:0000256" key="18">
    <source>
        <dbReference type="ARBA" id="ARBA00049902"/>
    </source>
</evidence>